<accession>A0A1M5LQ08</accession>
<dbReference type="InterPro" id="IPR038157">
    <property type="entry name" value="FeoA_core_dom"/>
</dbReference>
<keyword evidence="1" id="KW-0408">Iron</keyword>
<evidence type="ECO:0000313" key="3">
    <source>
        <dbReference type="EMBL" id="SHG67167.1"/>
    </source>
</evidence>
<dbReference type="SUPFAM" id="SSF50037">
    <property type="entry name" value="C-terminal domain of transcriptional repressors"/>
    <property type="match status" value="1"/>
</dbReference>
<organism evidence="3 4">
    <name type="scientific">Thermosyntropha lipolytica DSM 11003</name>
    <dbReference type="NCBI Taxonomy" id="1123382"/>
    <lineage>
        <taxon>Bacteria</taxon>
        <taxon>Bacillati</taxon>
        <taxon>Bacillota</taxon>
        <taxon>Clostridia</taxon>
        <taxon>Eubacteriales</taxon>
        <taxon>Syntrophomonadaceae</taxon>
        <taxon>Thermosyntropha</taxon>
    </lineage>
</organism>
<dbReference type="PANTHER" id="PTHR42954:SF2">
    <property type="entry name" value="FE(2+) TRANSPORT PROTEIN A"/>
    <property type="match status" value="1"/>
</dbReference>
<gene>
    <name evidence="3" type="ORF">SAMN02745221_00734</name>
</gene>
<dbReference type="GO" id="GO:0046914">
    <property type="term" value="F:transition metal ion binding"/>
    <property type="evidence" value="ECO:0007669"/>
    <property type="project" value="InterPro"/>
</dbReference>
<dbReference type="AlphaFoldDB" id="A0A1M5LQ08"/>
<keyword evidence="4" id="KW-1185">Reference proteome</keyword>
<dbReference type="RefSeq" id="WP_073090188.1">
    <property type="nucleotide sequence ID" value="NZ_FQWY01000008.1"/>
</dbReference>
<dbReference type="InterPro" id="IPR007167">
    <property type="entry name" value="Fe-transptr_FeoA-like"/>
</dbReference>
<dbReference type="EMBL" id="FQWY01000008">
    <property type="protein sequence ID" value="SHG67167.1"/>
    <property type="molecule type" value="Genomic_DNA"/>
</dbReference>
<dbReference type="Pfam" id="PF04023">
    <property type="entry name" value="FeoA"/>
    <property type="match status" value="1"/>
</dbReference>
<dbReference type="OrthoDB" id="9811076at2"/>
<dbReference type="Gene3D" id="2.30.30.90">
    <property type="match status" value="1"/>
</dbReference>
<evidence type="ECO:0000313" key="4">
    <source>
        <dbReference type="Proteomes" id="UP000242329"/>
    </source>
</evidence>
<proteinExistence type="predicted"/>
<dbReference type="SMART" id="SM00899">
    <property type="entry name" value="FeoA"/>
    <property type="match status" value="1"/>
</dbReference>
<dbReference type="InterPro" id="IPR008988">
    <property type="entry name" value="Transcriptional_repressor_C"/>
</dbReference>
<evidence type="ECO:0000256" key="1">
    <source>
        <dbReference type="ARBA" id="ARBA00023004"/>
    </source>
</evidence>
<protein>
    <submittedName>
        <fullName evidence="3">Ferrous iron transport protein A</fullName>
    </submittedName>
</protein>
<sequence length="80" mass="8852">MARTLKDLMPGERAKVAKVEGRGAVRRRIMDMGLVPGVEVEVERYAPLGDPLEIKIKGYHLSLRLEEAAYVMVEEGGDNA</sequence>
<dbReference type="PANTHER" id="PTHR42954">
    <property type="entry name" value="FE(2+) TRANSPORT PROTEIN A"/>
    <property type="match status" value="1"/>
</dbReference>
<evidence type="ECO:0000259" key="2">
    <source>
        <dbReference type="SMART" id="SM00899"/>
    </source>
</evidence>
<name>A0A1M5LQ08_9FIRM</name>
<feature type="domain" description="Ferrous iron transporter FeoA-like" evidence="2">
    <location>
        <begin position="3"/>
        <end position="75"/>
    </location>
</feature>
<dbReference type="Proteomes" id="UP000242329">
    <property type="component" value="Unassembled WGS sequence"/>
</dbReference>
<dbReference type="InterPro" id="IPR052713">
    <property type="entry name" value="FeoA"/>
</dbReference>
<reference evidence="4" key="1">
    <citation type="submission" date="2016-11" db="EMBL/GenBank/DDBJ databases">
        <authorList>
            <person name="Varghese N."/>
            <person name="Submissions S."/>
        </authorList>
    </citation>
    <scope>NUCLEOTIDE SEQUENCE [LARGE SCALE GENOMIC DNA]</scope>
    <source>
        <strain evidence="4">DSM 11003</strain>
    </source>
</reference>
<dbReference type="STRING" id="1123382.SAMN02745221_00734"/>